<evidence type="ECO:0000259" key="7">
    <source>
        <dbReference type="PROSITE" id="PS51755"/>
    </source>
</evidence>
<dbReference type="InterPro" id="IPR036388">
    <property type="entry name" value="WH-like_DNA-bd_sf"/>
</dbReference>
<keyword evidence="3 5" id="KW-0238">DNA-binding</keyword>
<dbReference type="PROSITE" id="PS51755">
    <property type="entry name" value="OMPR_PHOB"/>
    <property type="match status" value="1"/>
</dbReference>
<dbReference type="AlphaFoldDB" id="A0A1G8ERV8"/>
<evidence type="ECO:0000256" key="4">
    <source>
        <dbReference type="PROSITE-ProRule" id="PRU00169"/>
    </source>
</evidence>
<dbReference type="InterPro" id="IPR039420">
    <property type="entry name" value="WalR-like"/>
</dbReference>
<dbReference type="SMART" id="SM00448">
    <property type="entry name" value="REC"/>
    <property type="match status" value="1"/>
</dbReference>
<dbReference type="CDD" id="cd00383">
    <property type="entry name" value="trans_reg_C"/>
    <property type="match status" value="1"/>
</dbReference>
<dbReference type="Proteomes" id="UP000198607">
    <property type="component" value="Unassembled WGS sequence"/>
</dbReference>
<keyword evidence="2" id="KW-0902">Two-component regulatory system</keyword>
<keyword evidence="1 4" id="KW-0597">Phosphoprotein</keyword>
<dbReference type="CDD" id="cd17618">
    <property type="entry name" value="REC_OmpR_PhoB"/>
    <property type="match status" value="1"/>
</dbReference>
<gene>
    <name evidence="8" type="ORF">SAMN05660652_02172</name>
</gene>
<dbReference type="InterPro" id="IPR001867">
    <property type="entry name" value="OmpR/PhoB-type_DNA-bd"/>
</dbReference>
<dbReference type="GO" id="GO:0005829">
    <property type="term" value="C:cytosol"/>
    <property type="evidence" value="ECO:0007669"/>
    <property type="project" value="TreeGrafter"/>
</dbReference>
<keyword evidence="9" id="KW-1185">Reference proteome</keyword>
<evidence type="ECO:0000256" key="2">
    <source>
        <dbReference type="ARBA" id="ARBA00023012"/>
    </source>
</evidence>
<evidence type="ECO:0000313" key="8">
    <source>
        <dbReference type="EMBL" id="SDH72613.1"/>
    </source>
</evidence>
<dbReference type="OrthoDB" id="9802426at2"/>
<accession>A0A1G8ERV8</accession>
<proteinExistence type="predicted"/>
<dbReference type="SUPFAM" id="SSF52172">
    <property type="entry name" value="CheY-like"/>
    <property type="match status" value="1"/>
</dbReference>
<protein>
    <submittedName>
        <fullName evidence="8">Two-component system, OmpR family, phosphate regulon response regulator PhoB</fullName>
    </submittedName>
</protein>
<dbReference type="Gene3D" id="3.40.50.2300">
    <property type="match status" value="1"/>
</dbReference>
<dbReference type="EMBL" id="FNCY01000008">
    <property type="protein sequence ID" value="SDH72613.1"/>
    <property type="molecule type" value="Genomic_DNA"/>
</dbReference>
<dbReference type="InterPro" id="IPR001789">
    <property type="entry name" value="Sig_transdc_resp-reg_receiver"/>
</dbReference>
<sequence>MSTTILIVEDDPAIQELLSVTLRHTGYLSFGAPSAEDAQVVLEYELPDLILLDWMLPGQSGLDFAKKLRNDNKTRNLPIIMLSARALEEDKTLCFGAGVDDYVTKPFSPKELIARIRSVLTDRLPHLAKGQVIRGTLTLDLSTNQISAQEKPLRLSPIEFRLLSFFMTHPEQVYTRHQIQEHIWGNSSFIEERTIDVHVKRLREALEPSSNHSRIETIRGIGYRFNDLT</sequence>
<dbReference type="GO" id="GO:0006355">
    <property type="term" value="P:regulation of DNA-templated transcription"/>
    <property type="evidence" value="ECO:0007669"/>
    <property type="project" value="InterPro"/>
</dbReference>
<evidence type="ECO:0000259" key="6">
    <source>
        <dbReference type="PROSITE" id="PS50110"/>
    </source>
</evidence>
<dbReference type="RefSeq" id="WP_091937492.1">
    <property type="nucleotide sequence ID" value="NZ_FNCY01000008.1"/>
</dbReference>
<evidence type="ECO:0000256" key="1">
    <source>
        <dbReference type="ARBA" id="ARBA00022553"/>
    </source>
</evidence>
<feature type="domain" description="OmpR/PhoB-type" evidence="7">
    <location>
        <begin position="129"/>
        <end position="227"/>
    </location>
</feature>
<dbReference type="GO" id="GO:0032993">
    <property type="term" value="C:protein-DNA complex"/>
    <property type="evidence" value="ECO:0007669"/>
    <property type="project" value="TreeGrafter"/>
</dbReference>
<feature type="modified residue" description="4-aspartylphosphate" evidence="4">
    <location>
        <position position="53"/>
    </location>
</feature>
<evidence type="ECO:0000313" key="9">
    <source>
        <dbReference type="Proteomes" id="UP000198607"/>
    </source>
</evidence>
<dbReference type="InterPro" id="IPR016032">
    <property type="entry name" value="Sig_transdc_resp-reg_C-effctor"/>
</dbReference>
<evidence type="ECO:0000256" key="5">
    <source>
        <dbReference type="PROSITE-ProRule" id="PRU01091"/>
    </source>
</evidence>
<evidence type="ECO:0000256" key="3">
    <source>
        <dbReference type="ARBA" id="ARBA00023125"/>
    </source>
</evidence>
<name>A0A1G8ERV8_9RHOO</name>
<dbReference type="PANTHER" id="PTHR48111:SF40">
    <property type="entry name" value="PHOSPHATE REGULON TRANSCRIPTIONAL REGULATORY PROTEIN PHOB"/>
    <property type="match status" value="1"/>
</dbReference>
<organism evidence="8 9">
    <name type="scientific">Propionivibrio dicarboxylicus</name>
    <dbReference type="NCBI Taxonomy" id="83767"/>
    <lineage>
        <taxon>Bacteria</taxon>
        <taxon>Pseudomonadati</taxon>
        <taxon>Pseudomonadota</taxon>
        <taxon>Betaproteobacteria</taxon>
        <taxon>Rhodocyclales</taxon>
        <taxon>Rhodocyclaceae</taxon>
        <taxon>Propionivibrio</taxon>
    </lineage>
</organism>
<dbReference type="PANTHER" id="PTHR48111">
    <property type="entry name" value="REGULATOR OF RPOS"/>
    <property type="match status" value="1"/>
</dbReference>
<dbReference type="Pfam" id="PF00486">
    <property type="entry name" value="Trans_reg_C"/>
    <property type="match status" value="1"/>
</dbReference>
<dbReference type="Pfam" id="PF00072">
    <property type="entry name" value="Response_reg"/>
    <property type="match status" value="1"/>
</dbReference>
<dbReference type="SUPFAM" id="SSF46894">
    <property type="entry name" value="C-terminal effector domain of the bipartite response regulators"/>
    <property type="match status" value="1"/>
</dbReference>
<dbReference type="PROSITE" id="PS50110">
    <property type="entry name" value="RESPONSE_REGULATORY"/>
    <property type="match status" value="1"/>
</dbReference>
<dbReference type="InterPro" id="IPR011006">
    <property type="entry name" value="CheY-like_superfamily"/>
</dbReference>
<dbReference type="STRING" id="83767.SAMN05660652_02172"/>
<feature type="domain" description="Response regulatory" evidence="6">
    <location>
        <begin position="4"/>
        <end position="120"/>
    </location>
</feature>
<reference evidence="8 9" key="1">
    <citation type="submission" date="2016-10" db="EMBL/GenBank/DDBJ databases">
        <authorList>
            <person name="de Groot N.N."/>
        </authorList>
    </citation>
    <scope>NUCLEOTIDE SEQUENCE [LARGE SCALE GENOMIC DNA]</scope>
    <source>
        <strain evidence="8 9">DSM 5885</strain>
    </source>
</reference>
<feature type="DNA-binding region" description="OmpR/PhoB-type" evidence="5">
    <location>
        <begin position="129"/>
        <end position="227"/>
    </location>
</feature>
<dbReference type="GO" id="GO:0000156">
    <property type="term" value="F:phosphorelay response regulator activity"/>
    <property type="evidence" value="ECO:0007669"/>
    <property type="project" value="TreeGrafter"/>
</dbReference>
<dbReference type="SMART" id="SM00862">
    <property type="entry name" value="Trans_reg_C"/>
    <property type="match status" value="1"/>
</dbReference>
<dbReference type="GO" id="GO:0000976">
    <property type="term" value="F:transcription cis-regulatory region binding"/>
    <property type="evidence" value="ECO:0007669"/>
    <property type="project" value="TreeGrafter"/>
</dbReference>
<dbReference type="Gene3D" id="1.10.10.10">
    <property type="entry name" value="Winged helix-like DNA-binding domain superfamily/Winged helix DNA-binding domain"/>
    <property type="match status" value="1"/>
</dbReference>